<dbReference type="Gene3D" id="2.150.10.10">
    <property type="entry name" value="Serralysin-like metalloprotease, C-terminal"/>
    <property type="match status" value="6"/>
</dbReference>
<evidence type="ECO:0000256" key="5">
    <source>
        <dbReference type="ARBA" id="ARBA00022737"/>
    </source>
</evidence>
<dbReference type="SUPFAM" id="SSF51294">
    <property type="entry name" value="Hedgehog/intein (Hint) domain"/>
    <property type="match status" value="1"/>
</dbReference>
<feature type="compositionally biased region" description="Polar residues" evidence="8">
    <location>
        <begin position="678"/>
        <end position="689"/>
    </location>
</feature>
<evidence type="ECO:0000256" key="7">
    <source>
        <dbReference type="ARBA" id="ARBA00023136"/>
    </source>
</evidence>
<comment type="subcellular location">
    <subcellularLocation>
        <location evidence="1">Membrane</location>
    </subcellularLocation>
    <subcellularLocation>
        <location evidence="2">Secreted</location>
    </subcellularLocation>
</comment>
<dbReference type="OrthoDB" id="6305173at2"/>
<dbReference type="Pfam" id="PF13403">
    <property type="entry name" value="Hint_2"/>
    <property type="match status" value="1"/>
</dbReference>
<keyword evidence="3" id="KW-0964">Secreted</keyword>
<keyword evidence="6" id="KW-0843">Virulence</keyword>
<dbReference type="AlphaFoldDB" id="A0A1G7XN63"/>
<reference evidence="11" key="1">
    <citation type="submission" date="2016-10" db="EMBL/GenBank/DDBJ databases">
        <authorList>
            <person name="Varghese N."/>
            <person name="Submissions S."/>
        </authorList>
    </citation>
    <scope>NUCLEOTIDE SEQUENCE [LARGE SCALE GENOMIC DNA]</scope>
    <source>
        <strain evidence="11">DSM 16477</strain>
    </source>
</reference>
<feature type="region of interest" description="Disordered" evidence="8">
    <location>
        <begin position="783"/>
        <end position="819"/>
    </location>
</feature>
<dbReference type="EMBL" id="FNBP01000013">
    <property type="protein sequence ID" value="SDG85637.1"/>
    <property type="molecule type" value="Genomic_DNA"/>
</dbReference>
<evidence type="ECO:0000313" key="10">
    <source>
        <dbReference type="EMBL" id="SDG85637.1"/>
    </source>
</evidence>
<evidence type="ECO:0000256" key="2">
    <source>
        <dbReference type="ARBA" id="ARBA00004613"/>
    </source>
</evidence>
<dbReference type="InterPro" id="IPR003995">
    <property type="entry name" value="RTX_toxin_determinant-A"/>
</dbReference>
<dbReference type="GO" id="GO:0005576">
    <property type="term" value="C:extracellular region"/>
    <property type="evidence" value="ECO:0007669"/>
    <property type="project" value="UniProtKB-SubCell"/>
</dbReference>
<dbReference type="SUPFAM" id="SSF51120">
    <property type="entry name" value="beta-Roll"/>
    <property type="match status" value="6"/>
</dbReference>
<dbReference type="InterPro" id="IPR018511">
    <property type="entry name" value="Hemolysin-typ_Ca-bd_CS"/>
</dbReference>
<dbReference type="InterPro" id="IPR036844">
    <property type="entry name" value="Hint_dom_sf"/>
</dbReference>
<feature type="domain" description="Hedgehog/Intein (Hint)" evidence="9">
    <location>
        <begin position="832"/>
        <end position="966"/>
    </location>
</feature>
<evidence type="ECO:0000256" key="6">
    <source>
        <dbReference type="ARBA" id="ARBA00023026"/>
    </source>
</evidence>
<feature type="compositionally biased region" description="Gly residues" evidence="8">
    <location>
        <begin position="709"/>
        <end position="724"/>
    </location>
</feature>
<dbReference type="InterPro" id="IPR001343">
    <property type="entry name" value="Hemolysn_Ca-bd"/>
</dbReference>
<dbReference type="PANTHER" id="PTHR38340">
    <property type="entry name" value="S-LAYER PROTEIN"/>
    <property type="match status" value="1"/>
</dbReference>
<evidence type="ECO:0000313" key="11">
    <source>
        <dbReference type="Proteomes" id="UP000199399"/>
    </source>
</evidence>
<dbReference type="Pfam" id="PF00353">
    <property type="entry name" value="HemolysinCabind"/>
    <property type="match status" value="10"/>
</dbReference>
<protein>
    <submittedName>
        <fullName evidence="10">Ca2+-binding protein, RTX toxin-related</fullName>
    </submittedName>
</protein>
<evidence type="ECO:0000256" key="8">
    <source>
        <dbReference type="SAM" id="MobiDB-lite"/>
    </source>
</evidence>
<feature type="compositionally biased region" description="Low complexity" evidence="8">
    <location>
        <begin position="626"/>
        <end position="640"/>
    </location>
</feature>
<feature type="region of interest" description="Disordered" evidence="8">
    <location>
        <begin position="573"/>
        <end position="724"/>
    </location>
</feature>
<evidence type="ECO:0000256" key="1">
    <source>
        <dbReference type="ARBA" id="ARBA00004370"/>
    </source>
</evidence>
<keyword evidence="7" id="KW-0472">Membrane</keyword>
<organism evidence="10 11">
    <name type="scientific">Sulfitobacter delicatus</name>
    <dbReference type="NCBI Taxonomy" id="218672"/>
    <lineage>
        <taxon>Bacteria</taxon>
        <taxon>Pseudomonadati</taxon>
        <taxon>Pseudomonadota</taxon>
        <taxon>Alphaproteobacteria</taxon>
        <taxon>Rhodobacterales</taxon>
        <taxon>Roseobacteraceae</taxon>
        <taxon>Sulfitobacter</taxon>
    </lineage>
</organism>
<keyword evidence="5" id="KW-0677">Repeat</keyword>
<dbReference type="STRING" id="218672.SAMN04489759_1135"/>
<dbReference type="GO" id="GO:0090729">
    <property type="term" value="F:toxin activity"/>
    <property type="evidence" value="ECO:0007669"/>
    <property type="project" value="UniProtKB-KW"/>
</dbReference>
<evidence type="ECO:0000256" key="4">
    <source>
        <dbReference type="ARBA" id="ARBA00022656"/>
    </source>
</evidence>
<dbReference type="PRINTS" id="PR01488">
    <property type="entry name" value="RTXTOXINA"/>
</dbReference>
<dbReference type="Proteomes" id="UP000199399">
    <property type="component" value="Unassembled WGS sequence"/>
</dbReference>
<dbReference type="Gene3D" id="2.170.16.10">
    <property type="entry name" value="Hedgehog/Intein (Hint) domain"/>
    <property type="match status" value="1"/>
</dbReference>
<evidence type="ECO:0000259" key="9">
    <source>
        <dbReference type="Pfam" id="PF13403"/>
    </source>
</evidence>
<proteinExistence type="predicted"/>
<keyword evidence="11" id="KW-1185">Reference proteome</keyword>
<dbReference type="GO" id="GO:0005509">
    <property type="term" value="F:calcium ion binding"/>
    <property type="evidence" value="ECO:0007669"/>
    <property type="project" value="InterPro"/>
</dbReference>
<feature type="compositionally biased region" description="Polar residues" evidence="8">
    <location>
        <begin position="805"/>
        <end position="819"/>
    </location>
</feature>
<keyword evidence="4" id="KW-0800">Toxin</keyword>
<gene>
    <name evidence="10" type="ORF">SAMN04489759_1135</name>
</gene>
<sequence length="1023" mass="104491">MNAAIILWPLLCTLYSRGDDPLSQYSYTTYSADALIYDATSNTWSLRPDFDSKLHLINLTITDDDNIFDGDAGADEVGSDTNQTGVVTDQNGNTIASGLIYDEEFFAISGGSTGKSIWIESIEIDGVHVGYLVSSPIEPNATYSGISIANNDVDDSNAASYSTFSDVPHTVDGTALADAIGAGYSDGEGDQVDGTDGNNDVIYGYEGADTIDGGAGDDYIDGGDDSDNIFLSDNFGSDTIVGGEGGVDDDVLDFTNLTQGVYVNLSSTEAGTASSGSNSATFSEIERFNLSNQNDSFNGSSATEGFNVEANGGNDSVMGGSGDDTISGGAGNDSLVGGAGNDSIAGGAGTDRIEGGTGNDTLSGGDGADTIYGQDGDDVIHGGAGADHIYDGAGNDVVYGDDGDDTIHMGTGSDTLHGGAGMDYFIANDGFGTDTIDGGSGPTDYDFLDFRGHTQSVTVTITGFEQGTATAGTDHVTFTDVEAFWMSNQADSVDGSANTGFMGVGGGGGDDTIATGSGSDYILGGDGNDSIDGNAGNDTIYGELGNDTINGGAGNDSLYGGGGADSISGGDGADRIYGGTEDDRLFGGAGNDSLYGETGDDRIEGGAGNDLIDGGDGNDRLHGEAGSDTISGGSGDDAIFGGDGDDKIAGGTGSDRLIGGQGSDNIDGGEGNDYLQGDDSTGTDATHLQSGGDGGATSTEADGNDTLTGGAGHDTLHGGGGNDQLTGGAGNDFFYVSDGHDTVTDFGTGNTGRTGDGNWDNNDFLNVGEYYDSLDELRADQADDGILNQSNTRDDEGNAVDYSDNKQFGTTSSMTVNNADGNTYTYDNTGIVCFAAGTRVMTPRGEVAIEALRPGDLVNTLDHGPQPLLWVGQRHVGDAELIANEELRPVLITEGTLGNTRDLLVSRQHGVMIGADHLVRAIHLARDVPGVRIAHGKREVTYVHLFFAQHEIVFAEGIASESFYPGPTALRMLSPKSRAEFDQLLPALAGQGGGSPDLVAAAYGPTARPFAKLSEILSARLVA</sequence>
<dbReference type="InterPro" id="IPR028992">
    <property type="entry name" value="Hedgehog/Intein_dom"/>
</dbReference>
<feature type="region of interest" description="Disordered" evidence="8">
    <location>
        <begin position="342"/>
        <end position="368"/>
    </location>
</feature>
<dbReference type="InterPro" id="IPR011049">
    <property type="entry name" value="Serralysin-like_metalloprot_C"/>
</dbReference>
<dbReference type="PRINTS" id="PR00313">
    <property type="entry name" value="CABNDNGRPT"/>
</dbReference>
<accession>A0A1G7XN63</accession>
<dbReference type="PANTHER" id="PTHR38340:SF1">
    <property type="entry name" value="S-LAYER PROTEIN"/>
    <property type="match status" value="1"/>
</dbReference>
<dbReference type="PROSITE" id="PS00330">
    <property type="entry name" value="HEMOLYSIN_CALCIUM"/>
    <property type="match status" value="14"/>
</dbReference>
<name>A0A1G7XN63_9RHOB</name>
<dbReference type="InterPro" id="IPR050557">
    <property type="entry name" value="RTX_toxin/Mannuronan_C5-epim"/>
</dbReference>
<evidence type="ECO:0000256" key="3">
    <source>
        <dbReference type="ARBA" id="ARBA00022525"/>
    </source>
</evidence>
<dbReference type="GO" id="GO:0016020">
    <property type="term" value="C:membrane"/>
    <property type="evidence" value="ECO:0007669"/>
    <property type="project" value="UniProtKB-SubCell"/>
</dbReference>